<dbReference type="Proteomes" id="UP000595140">
    <property type="component" value="Unassembled WGS sequence"/>
</dbReference>
<dbReference type="InterPro" id="IPR036047">
    <property type="entry name" value="F-box-like_dom_sf"/>
</dbReference>
<evidence type="ECO:0000313" key="2">
    <source>
        <dbReference type="EMBL" id="VFQ80308.1"/>
    </source>
</evidence>
<dbReference type="InterPro" id="IPR050796">
    <property type="entry name" value="SCF_F-box_component"/>
</dbReference>
<sequence length="416" mass="48132">MRGVIDSSVMVIQRTTAWVSSHLLCFLVCPNKGFGFGPFPDDILINILSRLPADAVLRCRKVCRHWRSLTSSTDFIALQNQRAPSVLLVHQHQSSDAIYMRSRYYVYDAPAKKLRRISFKSKFGFEGRAKQFTRVSLSGACGPLLHYRVHGNYNGWWGIHNFAFNLFTRQLGALKMRGDGYKGVCGMFFNEPRNKYNYLYMLRNSKESFRFYVYSLDSRTDEEIACSSFLCQLCSGRSPVVVNRALYLMVYPFGADKDDCKHAVLVFEMDSGNFHTLPHPEFECPRTELHHIDMHLFVHDGHLCMCHSDLVRGHLDLWILEDYANWHWVPLASTITLPVLEDPSIPYEIYSVRNDELLVFWYPSLYIVNLKDVETVEEIKIPRLDSECCVELVVYKSTLVAPPLVWDESKPPLFRL</sequence>
<dbReference type="CDD" id="cd22157">
    <property type="entry name" value="F-box_AtFBW1-like"/>
    <property type="match status" value="1"/>
</dbReference>
<dbReference type="AlphaFoldDB" id="A0A484LX19"/>
<reference evidence="2 3" key="1">
    <citation type="submission" date="2018-04" db="EMBL/GenBank/DDBJ databases">
        <authorList>
            <person name="Vogel A."/>
        </authorList>
    </citation>
    <scope>NUCLEOTIDE SEQUENCE [LARGE SCALE GENOMIC DNA]</scope>
</reference>
<feature type="domain" description="F-box" evidence="1">
    <location>
        <begin position="33"/>
        <end position="78"/>
    </location>
</feature>
<proteinExistence type="predicted"/>
<dbReference type="Gene3D" id="1.20.1280.50">
    <property type="match status" value="1"/>
</dbReference>
<protein>
    <recommendedName>
        <fullName evidence="1">F-box domain-containing protein</fullName>
    </recommendedName>
</protein>
<accession>A0A484LX19</accession>
<keyword evidence="3" id="KW-1185">Reference proteome</keyword>
<dbReference type="EMBL" id="OOIL02002122">
    <property type="protein sequence ID" value="VFQ80308.1"/>
    <property type="molecule type" value="Genomic_DNA"/>
</dbReference>
<organism evidence="2 3">
    <name type="scientific">Cuscuta campestris</name>
    <dbReference type="NCBI Taxonomy" id="132261"/>
    <lineage>
        <taxon>Eukaryota</taxon>
        <taxon>Viridiplantae</taxon>
        <taxon>Streptophyta</taxon>
        <taxon>Embryophyta</taxon>
        <taxon>Tracheophyta</taxon>
        <taxon>Spermatophyta</taxon>
        <taxon>Magnoliopsida</taxon>
        <taxon>eudicotyledons</taxon>
        <taxon>Gunneridae</taxon>
        <taxon>Pentapetalae</taxon>
        <taxon>asterids</taxon>
        <taxon>lamiids</taxon>
        <taxon>Solanales</taxon>
        <taxon>Convolvulaceae</taxon>
        <taxon>Cuscuteae</taxon>
        <taxon>Cuscuta</taxon>
        <taxon>Cuscuta subgen. Grammica</taxon>
        <taxon>Cuscuta sect. Cleistogrammica</taxon>
    </lineage>
</organism>
<evidence type="ECO:0000313" key="3">
    <source>
        <dbReference type="Proteomes" id="UP000595140"/>
    </source>
</evidence>
<dbReference type="SUPFAM" id="SSF81383">
    <property type="entry name" value="F-box domain"/>
    <property type="match status" value="1"/>
</dbReference>
<name>A0A484LX19_9ASTE</name>
<dbReference type="OrthoDB" id="1291746at2759"/>
<dbReference type="InterPro" id="IPR001810">
    <property type="entry name" value="F-box_dom"/>
</dbReference>
<dbReference type="Pfam" id="PF00646">
    <property type="entry name" value="F-box"/>
    <property type="match status" value="1"/>
</dbReference>
<gene>
    <name evidence="2" type="ORF">CCAM_LOCUS22084</name>
</gene>
<dbReference type="PANTHER" id="PTHR31672:SF13">
    <property type="entry name" value="F-BOX PROTEIN CPR30-LIKE"/>
    <property type="match status" value="1"/>
</dbReference>
<dbReference type="PANTHER" id="PTHR31672">
    <property type="entry name" value="BNACNNG10540D PROTEIN"/>
    <property type="match status" value="1"/>
</dbReference>
<dbReference type="SMART" id="SM00256">
    <property type="entry name" value="FBOX"/>
    <property type="match status" value="1"/>
</dbReference>
<dbReference type="PROSITE" id="PS50181">
    <property type="entry name" value="FBOX"/>
    <property type="match status" value="1"/>
</dbReference>
<evidence type="ECO:0000259" key="1">
    <source>
        <dbReference type="PROSITE" id="PS50181"/>
    </source>
</evidence>